<reference evidence="6 7" key="1">
    <citation type="journal article" date="2016" name="Proc. Natl. Acad. Sci. U.S.A.">
        <title>Lipid metabolic changes in an early divergent fungus govern the establishment of a mutualistic symbiosis with endobacteria.</title>
        <authorList>
            <person name="Lastovetsky O.A."/>
            <person name="Gaspar M.L."/>
            <person name="Mondo S.J."/>
            <person name="LaButti K.M."/>
            <person name="Sandor L."/>
            <person name="Grigoriev I.V."/>
            <person name="Henry S.A."/>
            <person name="Pawlowska T.E."/>
        </authorList>
    </citation>
    <scope>NUCLEOTIDE SEQUENCE [LARGE SCALE GENOMIC DNA]</scope>
    <source>
        <strain evidence="6 7">ATCC 11559</strain>
    </source>
</reference>
<dbReference type="InterPro" id="IPR017853">
    <property type="entry name" value="GH"/>
</dbReference>
<dbReference type="GO" id="GO:0050295">
    <property type="term" value="F:steryl-beta-glucosidase activity"/>
    <property type="evidence" value="ECO:0007669"/>
    <property type="project" value="TreeGrafter"/>
</dbReference>
<dbReference type="GO" id="GO:1904462">
    <property type="term" value="P:ergosteryl 3-beta-D-glucoside catabolic process"/>
    <property type="evidence" value="ECO:0007669"/>
    <property type="project" value="TreeGrafter"/>
</dbReference>
<dbReference type="PANTHER" id="PTHR31308:SF5">
    <property type="entry name" value="ERGOSTERYL-BETA-GLUCOSIDASE"/>
    <property type="match status" value="1"/>
</dbReference>
<evidence type="ECO:0000259" key="5">
    <source>
        <dbReference type="Pfam" id="PF18564"/>
    </source>
</evidence>
<evidence type="ECO:0000313" key="7">
    <source>
        <dbReference type="Proteomes" id="UP000242381"/>
    </source>
</evidence>
<dbReference type="GO" id="GO:0000272">
    <property type="term" value="P:polysaccharide catabolic process"/>
    <property type="evidence" value="ECO:0007669"/>
    <property type="project" value="InterPro"/>
</dbReference>
<comment type="similarity">
    <text evidence="1">Belongs to the glycosyl hydrolase 5 (cellulase A) family.</text>
</comment>
<evidence type="ECO:0000259" key="4">
    <source>
        <dbReference type="Pfam" id="PF00150"/>
    </source>
</evidence>
<dbReference type="InterPro" id="IPR052066">
    <property type="entry name" value="Glycosphingolipid_Hydrolases"/>
</dbReference>
<proteinExistence type="inferred from homology"/>
<dbReference type="PANTHER" id="PTHR31308">
    <property type="match status" value="1"/>
</dbReference>
<dbReference type="OMA" id="AACRYFA"/>
<dbReference type="InterPro" id="IPR001547">
    <property type="entry name" value="Glyco_hydro_5"/>
</dbReference>
<feature type="domain" description="Glycoside hydrolase family 5" evidence="4">
    <location>
        <begin position="61"/>
        <end position="244"/>
    </location>
</feature>
<dbReference type="VEuPathDB" id="FungiDB:BCV72DRAFT_263215"/>
<keyword evidence="2 6" id="KW-0378">Hydrolase</keyword>
<gene>
    <name evidence="6" type="ORF">BCV71DRAFT_43397</name>
</gene>
<dbReference type="AlphaFoldDB" id="A0A1X0RS78"/>
<dbReference type="EMBL" id="KV921451">
    <property type="protein sequence ID" value="ORE14834.1"/>
    <property type="molecule type" value="Genomic_DNA"/>
</dbReference>
<evidence type="ECO:0000256" key="3">
    <source>
        <dbReference type="ARBA" id="ARBA00023295"/>
    </source>
</evidence>
<protein>
    <submittedName>
        <fullName evidence="6">Glycoside hydrolase</fullName>
    </submittedName>
</protein>
<evidence type="ECO:0000256" key="2">
    <source>
        <dbReference type="ARBA" id="ARBA00022801"/>
    </source>
</evidence>
<organism evidence="6 7">
    <name type="scientific">Rhizopus microsporus</name>
    <dbReference type="NCBI Taxonomy" id="58291"/>
    <lineage>
        <taxon>Eukaryota</taxon>
        <taxon>Fungi</taxon>
        <taxon>Fungi incertae sedis</taxon>
        <taxon>Mucoromycota</taxon>
        <taxon>Mucoromycotina</taxon>
        <taxon>Mucoromycetes</taxon>
        <taxon>Mucorales</taxon>
        <taxon>Mucorineae</taxon>
        <taxon>Rhizopodaceae</taxon>
        <taxon>Rhizopus</taxon>
    </lineage>
</organism>
<dbReference type="InterPro" id="IPR041036">
    <property type="entry name" value="GH5_C"/>
</dbReference>
<evidence type="ECO:0000313" key="6">
    <source>
        <dbReference type="EMBL" id="ORE14834.1"/>
    </source>
</evidence>
<dbReference type="Pfam" id="PF00150">
    <property type="entry name" value="Cellulase"/>
    <property type="match status" value="1"/>
</dbReference>
<dbReference type="Gene3D" id="2.60.40.1180">
    <property type="entry name" value="Golgi alpha-mannosidase II"/>
    <property type="match status" value="1"/>
</dbReference>
<dbReference type="SUPFAM" id="SSF51445">
    <property type="entry name" value="(Trans)glycosidases"/>
    <property type="match status" value="1"/>
</dbReference>
<dbReference type="Gene3D" id="3.20.20.80">
    <property type="entry name" value="Glycosidases"/>
    <property type="match status" value="2"/>
</dbReference>
<accession>A0A1X0RS78</accession>
<feature type="domain" description="Glycoside hydrolase family 5 C-terminal" evidence="5">
    <location>
        <begin position="642"/>
        <end position="724"/>
    </location>
</feature>
<dbReference type="Proteomes" id="UP000242381">
    <property type="component" value="Unassembled WGS sequence"/>
</dbReference>
<keyword evidence="3" id="KW-0326">Glycosidase</keyword>
<name>A0A1X0RS78_RHIZD</name>
<sequence length="742" mass="85291">MELDGRWFVDSKTKRTILFKGINLSGGTKIPVGLPSQENNGYWVDYDRRVNFVGRPFPLDEADEHLSRIASYGFNLLRFVITWEAIEHEGPGIYDQDYLNYLIQVLKKCEAYNLKVYIDPHQDCWSRHCGGSGHPGWTLVLAGLNPLHFPDTNAAIVHNLYSNPDEFPKMIWNTNYQKLAAATMFTLFFAGRTFAPKCIVNGVNVQDFLQDHFFRCMAEVVKRIKENQLDTVVIGYDCMNEPGQGYLSIHDITRFNKVDTDFRMGLMPTAFEGMLLGSGHPTVVDQWEFTWSGPKKTGRVMVDPKGKQAWMSSEELEEAYASFGWKRAESWPAGCIWATHGVWDIDTKKVIQPEYFATHPQTGLPTKFSDYWLDHFKNYMDAIRRVQPDSLMFVQPAVLETPPKMPFPTERLVYAPHWYDGLTLVKKKWCNYNVDFINLQRGKYGTGPLRYLRALRVGEKAIRQCFADQLKTMQQEGLENLGEYPCILGEIGIPYDMEMNQSKDESLFSHCFSYLLSFFQGSQGDYISHPKSNQNKAMDANLFALEKNLLNYTLWNYVPDNDAKWGDLWNGEDLSIWQLVEKDPDFLSNTESPQDSTSSITTMKTIVVENEDMTDIKKATMTEDSLSNHFRQNARDLVSLHRPHPQMTAGIPMGITFVSPTFTTPASFEYTLQPNFECIGPTEIHVPIKNFPLPPETKVNVNFGRWEVSKVTDYDWILSWWIDEDIKEAEPKLRLEGISCQQ</sequence>
<dbReference type="Pfam" id="PF18564">
    <property type="entry name" value="Glyco_hydro_5_C"/>
    <property type="match status" value="1"/>
</dbReference>
<evidence type="ECO:0000256" key="1">
    <source>
        <dbReference type="ARBA" id="ARBA00005641"/>
    </source>
</evidence>
<dbReference type="InterPro" id="IPR013780">
    <property type="entry name" value="Glyco_hydro_b"/>
</dbReference>